<accession>A0A1T5H5M1</accession>
<dbReference type="STRING" id="889453.SAMN03080601_02103"/>
<proteinExistence type="inferred from homology"/>
<protein>
    <submittedName>
        <fullName evidence="7">NusB antitermination factor</fullName>
    </submittedName>
</protein>
<dbReference type="EMBL" id="FUYV01000011">
    <property type="protein sequence ID" value="SKC15954.1"/>
    <property type="molecule type" value="Genomic_DNA"/>
</dbReference>
<organism evidence="7 8">
    <name type="scientific">Alkalitalea saponilacus</name>
    <dbReference type="NCBI Taxonomy" id="889453"/>
    <lineage>
        <taxon>Bacteria</taxon>
        <taxon>Pseudomonadati</taxon>
        <taxon>Bacteroidota</taxon>
        <taxon>Bacteroidia</taxon>
        <taxon>Marinilabiliales</taxon>
        <taxon>Marinilabiliaceae</taxon>
        <taxon>Alkalitalea</taxon>
    </lineage>
</organism>
<dbReference type="GO" id="GO:0006353">
    <property type="term" value="P:DNA-templated transcription termination"/>
    <property type="evidence" value="ECO:0007669"/>
    <property type="project" value="InterPro"/>
</dbReference>
<evidence type="ECO:0000256" key="4">
    <source>
        <dbReference type="ARBA" id="ARBA00023015"/>
    </source>
</evidence>
<sequence>MLSRRLLRVKVLQMAYAYSKRGDASIQEMEKELFHSISKSYELYHLILMLLTELHHYAELRIEKGKNKKVPSPQDLNPNTRFIDNAVLKQLIENPVRVKFQETTGLSWSNHPEIIKGIFSKIIDSDMYNDYMVAKDFSYDYQKRFIVKLTEKVIAQHEPLYTALEEQSIFWNDECEFIVSMVIKTLKEFSEEKGNEQDLQKEFKDVDDKEFVKTLFRKTLLNQKEFTELIKTFAQNWDLERVAFMDIVLMQIALAEIQEFPNIPIKVSLNEYIEIAKHYSTPKSGLFINGILDKITNHLKEEGKIKKQGRGLIE</sequence>
<name>A0A1T5H5M1_9BACT</name>
<dbReference type="InterPro" id="IPR006027">
    <property type="entry name" value="NusB_RsmB_TIM44"/>
</dbReference>
<feature type="domain" description="NusB/RsmB/TIM44" evidence="6">
    <location>
        <begin position="185"/>
        <end position="296"/>
    </location>
</feature>
<dbReference type="NCBIfam" id="TIGR01951">
    <property type="entry name" value="nusB"/>
    <property type="match status" value="1"/>
</dbReference>
<keyword evidence="3" id="KW-0694">RNA-binding</keyword>
<dbReference type="RefSeq" id="WP_079557826.1">
    <property type="nucleotide sequence ID" value="NZ_CP021904.1"/>
</dbReference>
<keyword evidence="4" id="KW-0805">Transcription regulation</keyword>
<gene>
    <name evidence="7" type="ORF">SAMN03080601_02103</name>
</gene>
<reference evidence="7 8" key="1">
    <citation type="submission" date="2017-02" db="EMBL/GenBank/DDBJ databases">
        <authorList>
            <person name="Peterson S.W."/>
        </authorList>
    </citation>
    <scope>NUCLEOTIDE SEQUENCE [LARGE SCALE GENOMIC DNA]</scope>
    <source>
        <strain evidence="7 8">DSM 24412</strain>
    </source>
</reference>
<evidence type="ECO:0000256" key="3">
    <source>
        <dbReference type="ARBA" id="ARBA00022884"/>
    </source>
</evidence>
<evidence type="ECO:0000313" key="7">
    <source>
        <dbReference type="EMBL" id="SKC15954.1"/>
    </source>
</evidence>
<dbReference type="Pfam" id="PF01029">
    <property type="entry name" value="NusB"/>
    <property type="match status" value="1"/>
</dbReference>
<comment type="similarity">
    <text evidence="1">Belongs to the NusB family.</text>
</comment>
<keyword evidence="5" id="KW-0804">Transcription</keyword>
<evidence type="ECO:0000313" key="8">
    <source>
        <dbReference type="Proteomes" id="UP000191055"/>
    </source>
</evidence>
<dbReference type="Proteomes" id="UP000191055">
    <property type="component" value="Unassembled WGS sequence"/>
</dbReference>
<dbReference type="PANTHER" id="PTHR11078">
    <property type="entry name" value="N UTILIZATION SUBSTANCE PROTEIN B-RELATED"/>
    <property type="match status" value="1"/>
</dbReference>
<dbReference type="AlphaFoldDB" id="A0A1T5H5M1"/>
<keyword evidence="8" id="KW-1185">Reference proteome</keyword>
<dbReference type="GO" id="GO:0031564">
    <property type="term" value="P:transcription antitermination"/>
    <property type="evidence" value="ECO:0007669"/>
    <property type="project" value="UniProtKB-KW"/>
</dbReference>
<evidence type="ECO:0000256" key="2">
    <source>
        <dbReference type="ARBA" id="ARBA00022814"/>
    </source>
</evidence>
<evidence type="ECO:0000259" key="6">
    <source>
        <dbReference type="Pfam" id="PF01029"/>
    </source>
</evidence>
<dbReference type="InterPro" id="IPR035926">
    <property type="entry name" value="NusB-like_sf"/>
</dbReference>
<keyword evidence="2" id="KW-0889">Transcription antitermination</keyword>
<dbReference type="InterPro" id="IPR011605">
    <property type="entry name" value="NusB_fam"/>
</dbReference>
<evidence type="ECO:0000256" key="5">
    <source>
        <dbReference type="ARBA" id="ARBA00023163"/>
    </source>
</evidence>
<dbReference type="GO" id="GO:0003723">
    <property type="term" value="F:RNA binding"/>
    <property type="evidence" value="ECO:0007669"/>
    <property type="project" value="UniProtKB-KW"/>
</dbReference>
<dbReference type="GO" id="GO:0005829">
    <property type="term" value="C:cytosol"/>
    <property type="evidence" value="ECO:0007669"/>
    <property type="project" value="TreeGrafter"/>
</dbReference>
<dbReference type="SUPFAM" id="SSF48013">
    <property type="entry name" value="NusB-like"/>
    <property type="match status" value="1"/>
</dbReference>
<evidence type="ECO:0000256" key="1">
    <source>
        <dbReference type="ARBA" id="ARBA00005952"/>
    </source>
</evidence>
<dbReference type="OrthoDB" id="9787568at2"/>
<dbReference type="Gene3D" id="1.10.940.10">
    <property type="entry name" value="NusB-like"/>
    <property type="match status" value="1"/>
</dbReference>
<dbReference type="KEGG" id="asx:CDL62_17800"/>
<dbReference type="PANTHER" id="PTHR11078:SF3">
    <property type="entry name" value="ANTITERMINATION NUSB DOMAIN-CONTAINING PROTEIN"/>
    <property type="match status" value="1"/>
</dbReference>